<comment type="caution">
    <text evidence="1">The sequence shown here is derived from an EMBL/GenBank/DDBJ whole genome shotgun (WGS) entry which is preliminary data.</text>
</comment>
<evidence type="ECO:0008006" key="3">
    <source>
        <dbReference type="Google" id="ProtNLM"/>
    </source>
</evidence>
<sequence>MKKFIGVLIAITGTICVHGQSKLGNFYVTWGYHRDQYTRSTIHFKDTKTDDYNFTLEKAKARDKPDFHDFFNTPLTVPQYVINIGYFFAKKPEWGIEVSWDHLKYVVTDNQVMHLKGEIRGKSYDLDTLVTPAFVHLEHTNGNNYLMVSAVRRIRLLQETHFKNHLSVLVKAGAGGLVPKTDSYIMGNHNDGPFRLSGFVVGSSVAIRYDIFRYVYVEGSVKGAFADYTSAKLYEQGRARHTFFSAQYIWSAGINIPFHG</sequence>
<accession>A0ABW3JWQ6</accession>
<gene>
    <name evidence="1" type="ORF">ACFQ21_03060</name>
</gene>
<keyword evidence="2" id="KW-1185">Reference proteome</keyword>
<proteinExistence type="predicted"/>
<evidence type="ECO:0000313" key="1">
    <source>
        <dbReference type="EMBL" id="MFD0998264.1"/>
    </source>
</evidence>
<dbReference type="EMBL" id="JBHTKA010000001">
    <property type="protein sequence ID" value="MFD0998264.1"/>
    <property type="molecule type" value="Genomic_DNA"/>
</dbReference>
<evidence type="ECO:0000313" key="2">
    <source>
        <dbReference type="Proteomes" id="UP001597112"/>
    </source>
</evidence>
<dbReference type="RefSeq" id="WP_377574668.1">
    <property type="nucleotide sequence ID" value="NZ_JBHTKA010000001.1"/>
</dbReference>
<reference evidence="2" key="1">
    <citation type="journal article" date="2019" name="Int. J. Syst. Evol. Microbiol.">
        <title>The Global Catalogue of Microorganisms (GCM) 10K type strain sequencing project: providing services to taxonomists for standard genome sequencing and annotation.</title>
        <authorList>
            <consortium name="The Broad Institute Genomics Platform"/>
            <consortium name="The Broad Institute Genome Sequencing Center for Infectious Disease"/>
            <person name="Wu L."/>
            <person name="Ma J."/>
        </authorList>
    </citation>
    <scope>NUCLEOTIDE SEQUENCE [LARGE SCALE GENOMIC DNA]</scope>
    <source>
        <strain evidence="2">CCUG 58938</strain>
    </source>
</reference>
<protein>
    <recommendedName>
        <fullName evidence="3">Outer membrane protein beta-barrel domain-containing protein</fullName>
    </recommendedName>
</protein>
<name>A0ABW3JWQ6_9BACT</name>
<dbReference type="Proteomes" id="UP001597112">
    <property type="component" value="Unassembled WGS sequence"/>
</dbReference>
<organism evidence="1 2">
    <name type="scientific">Ohtaekwangia kribbensis</name>
    <dbReference type="NCBI Taxonomy" id="688913"/>
    <lineage>
        <taxon>Bacteria</taxon>
        <taxon>Pseudomonadati</taxon>
        <taxon>Bacteroidota</taxon>
        <taxon>Cytophagia</taxon>
        <taxon>Cytophagales</taxon>
        <taxon>Fulvivirgaceae</taxon>
        <taxon>Ohtaekwangia</taxon>
    </lineage>
</organism>